<dbReference type="Pfam" id="PF00042">
    <property type="entry name" value="Globin"/>
    <property type="match status" value="1"/>
</dbReference>
<evidence type="ECO:0000313" key="8">
    <source>
        <dbReference type="Proteomes" id="UP000540656"/>
    </source>
</evidence>
<protein>
    <submittedName>
        <fullName evidence="7">Nitric oxide dioxygenase</fullName>
        <ecNumber evidence="7">1.14.12.17</ecNumber>
    </submittedName>
</protein>
<dbReference type="EC" id="1.14.12.17" evidence="7"/>
<comment type="similarity">
    <text evidence="5">Belongs to the globin family.</text>
</comment>
<dbReference type="RefSeq" id="WP_179503080.1">
    <property type="nucleotide sequence ID" value="NZ_JACCAA010000001.1"/>
</dbReference>
<evidence type="ECO:0000313" key="7">
    <source>
        <dbReference type="EMBL" id="NYG60109.1"/>
    </source>
</evidence>
<dbReference type="InterPro" id="IPR012292">
    <property type="entry name" value="Globin/Proto"/>
</dbReference>
<keyword evidence="7" id="KW-0560">Oxidoreductase</keyword>
<dbReference type="SUPFAM" id="SSF46458">
    <property type="entry name" value="Globin-like"/>
    <property type="match status" value="1"/>
</dbReference>
<name>A0A7Y9S324_9ACTN</name>
<dbReference type="GO" id="GO:0071500">
    <property type="term" value="P:cellular response to nitrosative stress"/>
    <property type="evidence" value="ECO:0007669"/>
    <property type="project" value="TreeGrafter"/>
</dbReference>
<dbReference type="Gene3D" id="1.10.490.10">
    <property type="entry name" value="Globins"/>
    <property type="match status" value="1"/>
</dbReference>
<organism evidence="7 8">
    <name type="scientific">Nocardioides daedukensis</name>
    <dbReference type="NCBI Taxonomy" id="634462"/>
    <lineage>
        <taxon>Bacteria</taxon>
        <taxon>Bacillati</taxon>
        <taxon>Actinomycetota</taxon>
        <taxon>Actinomycetes</taxon>
        <taxon>Propionibacteriales</taxon>
        <taxon>Nocardioidaceae</taxon>
        <taxon>Nocardioides</taxon>
    </lineage>
</organism>
<dbReference type="EMBL" id="JACCAA010000001">
    <property type="protein sequence ID" value="NYG60109.1"/>
    <property type="molecule type" value="Genomic_DNA"/>
</dbReference>
<dbReference type="GO" id="GO:0046872">
    <property type="term" value="F:metal ion binding"/>
    <property type="evidence" value="ECO:0007669"/>
    <property type="project" value="UniProtKB-KW"/>
</dbReference>
<keyword evidence="2 5" id="KW-0561">Oxygen transport</keyword>
<evidence type="ECO:0000256" key="3">
    <source>
        <dbReference type="ARBA" id="ARBA00022723"/>
    </source>
</evidence>
<evidence type="ECO:0000259" key="6">
    <source>
        <dbReference type="PROSITE" id="PS01033"/>
    </source>
</evidence>
<dbReference type="GO" id="GO:0005344">
    <property type="term" value="F:oxygen carrier activity"/>
    <property type="evidence" value="ECO:0007669"/>
    <property type="project" value="UniProtKB-KW"/>
</dbReference>
<dbReference type="GO" id="GO:0008941">
    <property type="term" value="F:nitric oxide dioxygenase NAD(P)H activity"/>
    <property type="evidence" value="ECO:0007669"/>
    <property type="project" value="UniProtKB-EC"/>
</dbReference>
<comment type="caution">
    <text evidence="7">The sequence shown here is derived from an EMBL/GenBank/DDBJ whole genome shotgun (WGS) entry which is preliminary data.</text>
</comment>
<keyword evidence="7" id="KW-0223">Dioxygenase</keyword>
<proteinExistence type="inferred from homology"/>
<dbReference type="GO" id="GO:0019825">
    <property type="term" value="F:oxygen binding"/>
    <property type="evidence" value="ECO:0007669"/>
    <property type="project" value="InterPro"/>
</dbReference>
<sequence>MTPHQVHLVQSTFELVLPIADDAAIIFYDDLFTRAPELRSLFAEDMTEQRVKLMKTLGVAVNALADWESVAPTVAELGAKHAGHGARAEDYATVGAALLQTLATGLGETFTDEVAAAWAEYFEVVASTMLAGQRAAA</sequence>
<dbReference type="InterPro" id="IPR009050">
    <property type="entry name" value="Globin-like_sf"/>
</dbReference>
<dbReference type="AlphaFoldDB" id="A0A7Y9S324"/>
<dbReference type="Proteomes" id="UP000540656">
    <property type="component" value="Unassembled WGS sequence"/>
</dbReference>
<gene>
    <name evidence="7" type="ORF">BJ980_003032</name>
</gene>
<keyword evidence="8" id="KW-1185">Reference proteome</keyword>
<evidence type="ECO:0000256" key="2">
    <source>
        <dbReference type="ARBA" id="ARBA00022621"/>
    </source>
</evidence>
<dbReference type="InterPro" id="IPR000971">
    <property type="entry name" value="Globin"/>
</dbReference>
<keyword evidence="5" id="KW-0813">Transport</keyword>
<evidence type="ECO:0000256" key="1">
    <source>
        <dbReference type="ARBA" id="ARBA00022617"/>
    </source>
</evidence>
<dbReference type="GO" id="GO:0071949">
    <property type="term" value="F:FAD binding"/>
    <property type="evidence" value="ECO:0007669"/>
    <property type="project" value="TreeGrafter"/>
</dbReference>
<keyword evidence="1 5" id="KW-0349">Heme</keyword>
<evidence type="ECO:0000256" key="5">
    <source>
        <dbReference type="RuleBase" id="RU000356"/>
    </source>
</evidence>
<feature type="domain" description="Globin" evidence="6">
    <location>
        <begin position="1"/>
        <end position="134"/>
    </location>
</feature>
<accession>A0A7Y9S324</accession>
<dbReference type="PANTHER" id="PTHR43396:SF3">
    <property type="entry name" value="FLAVOHEMOPROTEIN"/>
    <property type="match status" value="1"/>
</dbReference>
<dbReference type="PANTHER" id="PTHR43396">
    <property type="entry name" value="FLAVOHEMOPROTEIN"/>
    <property type="match status" value="1"/>
</dbReference>
<keyword evidence="4" id="KW-0408">Iron</keyword>
<dbReference type="GO" id="GO:0020037">
    <property type="term" value="F:heme binding"/>
    <property type="evidence" value="ECO:0007669"/>
    <property type="project" value="InterPro"/>
</dbReference>
<keyword evidence="3" id="KW-0479">Metal-binding</keyword>
<evidence type="ECO:0000256" key="4">
    <source>
        <dbReference type="ARBA" id="ARBA00023004"/>
    </source>
</evidence>
<reference evidence="7 8" key="1">
    <citation type="submission" date="2020-07" db="EMBL/GenBank/DDBJ databases">
        <title>Sequencing the genomes of 1000 actinobacteria strains.</title>
        <authorList>
            <person name="Klenk H.-P."/>
        </authorList>
    </citation>
    <scope>NUCLEOTIDE SEQUENCE [LARGE SCALE GENOMIC DNA]</scope>
    <source>
        <strain evidence="7 8">DSM 23819</strain>
    </source>
</reference>
<dbReference type="GO" id="GO:0046210">
    <property type="term" value="P:nitric oxide catabolic process"/>
    <property type="evidence" value="ECO:0007669"/>
    <property type="project" value="TreeGrafter"/>
</dbReference>
<dbReference type="PROSITE" id="PS01033">
    <property type="entry name" value="GLOBIN"/>
    <property type="match status" value="1"/>
</dbReference>